<gene>
    <name evidence="2" type="ORF">SK128_009279</name>
</gene>
<proteinExistence type="predicted"/>
<organism evidence="2 3">
    <name type="scientific">Halocaridina rubra</name>
    <name type="common">Hawaiian red shrimp</name>
    <dbReference type="NCBI Taxonomy" id="373956"/>
    <lineage>
        <taxon>Eukaryota</taxon>
        <taxon>Metazoa</taxon>
        <taxon>Ecdysozoa</taxon>
        <taxon>Arthropoda</taxon>
        <taxon>Crustacea</taxon>
        <taxon>Multicrustacea</taxon>
        <taxon>Malacostraca</taxon>
        <taxon>Eumalacostraca</taxon>
        <taxon>Eucarida</taxon>
        <taxon>Decapoda</taxon>
        <taxon>Pleocyemata</taxon>
        <taxon>Caridea</taxon>
        <taxon>Atyoidea</taxon>
        <taxon>Atyidae</taxon>
        <taxon>Halocaridina</taxon>
    </lineage>
</organism>
<feature type="region of interest" description="Disordered" evidence="1">
    <location>
        <begin position="54"/>
        <end position="90"/>
    </location>
</feature>
<evidence type="ECO:0000313" key="2">
    <source>
        <dbReference type="EMBL" id="KAK7034678.1"/>
    </source>
</evidence>
<feature type="non-terminal residue" evidence="2">
    <location>
        <position position="1"/>
    </location>
</feature>
<dbReference type="EMBL" id="JAXCGZ010022263">
    <property type="protein sequence ID" value="KAK7034678.1"/>
    <property type="molecule type" value="Genomic_DNA"/>
</dbReference>
<reference evidence="2 3" key="1">
    <citation type="submission" date="2023-11" db="EMBL/GenBank/DDBJ databases">
        <title>Halocaridina rubra genome assembly.</title>
        <authorList>
            <person name="Smith C."/>
        </authorList>
    </citation>
    <scope>NUCLEOTIDE SEQUENCE [LARGE SCALE GENOMIC DNA]</scope>
    <source>
        <strain evidence="2">EP-1</strain>
        <tissue evidence="2">Whole</tissue>
    </source>
</reference>
<dbReference type="Proteomes" id="UP001381693">
    <property type="component" value="Unassembled WGS sequence"/>
</dbReference>
<comment type="caution">
    <text evidence="2">The sequence shown here is derived from an EMBL/GenBank/DDBJ whole genome shotgun (WGS) entry which is preliminary data.</text>
</comment>
<accession>A0AAN8ZWX9</accession>
<evidence type="ECO:0000313" key="3">
    <source>
        <dbReference type="Proteomes" id="UP001381693"/>
    </source>
</evidence>
<feature type="compositionally biased region" description="Basic and acidic residues" evidence="1">
    <location>
        <begin position="54"/>
        <end position="63"/>
    </location>
</feature>
<feature type="region of interest" description="Disordered" evidence="1">
    <location>
        <begin position="1"/>
        <end position="20"/>
    </location>
</feature>
<name>A0AAN8ZWX9_HALRR</name>
<protein>
    <submittedName>
        <fullName evidence="2">Uncharacterized protein</fullName>
    </submittedName>
</protein>
<dbReference type="AlphaFoldDB" id="A0AAN8ZWX9"/>
<keyword evidence="3" id="KW-1185">Reference proteome</keyword>
<evidence type="ECO:0000256" key="1">
    <source>
        <dbReference type="SAM" id="MobiDB-lite"/>
    </source>
</evidence>
<sequence length="172" mass="19111">VSPAPSANAGSGYCSTGKPNKPTGIFRLLQRSMNPSTLQAIEARQRTRRSWRIQQKENNRNGESDAAASLSDLVMSKRKDKPEYSGVPDRRRQRCNVFDKASLSPEKSHIREEEAGTSVGCCRALQFERNNDSQGDDVPLEMMDLTAMIVSIFYTHAAVVDMLAKCVAHEHV</sequence>